<dbReference type="AlphaFoldDB" id="A0A0D8XWP2"/>
<reference evidence="1 2" key="1">
    <citation type="submission" date="2013-11" db="EMBL/GenBank/DDBJ databases">
        <title>Draft genome of the bovine lungworm Dictyocaulus viviparus.</title>
        <authorList>
            <person name="Mitreva M."/>
        </authorList>
    </citation>
    <scope>NUCLEOTIDE SEQUENCE [LARGE SCALE GENOMIC DNA]</scope>
    <source>
        <strain evidence="1 2">HannoverDv2000</strain>
    </source>
</reference>
<evidence type="ECO:0000313" key="2">
    <source>
        <dbReference type="Proteomes" id="UP000053766"/>
    </source>
</evidence>
<keyword evidence="2" id="KW-1185">Reference proteome</keyword>
<proteinExistence type="predicted"/>
<dbReference type="EMBL" id="KN716277">
    <property type="protein sequence ID" value="KJH48174.1"/>
    <property type="molecule type" value="Genomic_DNA"/>
</dbReference>
<sequence>MITCVASADNCGSEKCVPFKSLGRNIMKILVISDIAVPRLVVANSKAWDIMIKSINQRKMFDRFAGGEQIALRD</sequence>
<organism evidence="1 2">
    <name type="scientific">Dictyocaulus viviparus</name>
    <name type="common">Bovine lungworm</name>
    <dbReference type="NCBI Taxonomy" id="29172"/>
    <lineage>
        <taxon>Eukaryota</taxon>
        <taxon>Metazoa</taxon>
        <taxon>Ecdysozoa</taxon>
        <taxon>Nematoda</taxon>
        <taxon>Chromadorea</taxon>
        <taxon>Rhabditida</taxon>
        <taxon>Rhabditina</taxon>
        <taxon>Rhabditomorpha</taxon>
        <taxon>Strongyloidea</taxon>
        <taxon>Metastrongylidae</taxon>
        <taxon>Dictyocaulus</taxon>
    </lineage>
</organism>
<accession>A0A0D8XWP2</accession>
<gene>
    <name evidence="1" type="ORF">DICVIV_05744</name>
</gene>
<evidence type="ECO:0000313" key="1">
    <source>
        <dbReference type="EMBL" id="KJH48174.1"/>
    </source>
</evidence>
<name>A0A0D8XWP2_DICVI</name>
<protein>
    <submittedName>
        <fullName evidence="1">Uncharacterized protein</fullName>
    </submittedName>
</protein>
<dbReference type="Proteomes" id="UP000053766">
    <property type="component" value="Unassembled WGS sequence"/>
</dbReference>
<reference evidence="2" key="2">
    <citation type="journal article" date="2016" name="Sci. Rep.">
        <title>Dictyocaulus viviparus genome, variome and transcriptome elucidate lungworm biology and support future intervention.</title>
        <authorList>
            <person name="McNulty S.N."/>
            <person name="Strube C."/>
            <person name="Rosa B.A."/>
            <person name="Martin J.C."/>
            <person name="Tyagi R."/>
            <person name="Choi Y.J."/>
            <person name="Wang Q."/>
            <person name="Hallsworth Pepin K."/>
            <person name="Zhang X."/>
            <person name="Ozersky P."/>
            <person name="Wilson R.K."/>
            <person name="Sternberg P.W."/>
            <person name="Gasser R.B."/>
            <person name="Mitreva M."/>
        </authorList>
    </citation>
    <scope>NUCLEOTIDE SEQUENCE [LARGE SCALE GENOMIC DNA]</scope>
    <source>
        <strain evidence="2">HannoverDv2000</strain>
    </source>
</reference>